<feature type="compositionally biased region" description="Polar residues" evidence="1">
    <location>
        <begin position="83"/>
        <end position="95"/>
    </location>
</feature>
<dbReference type="EMBL" id="CAJVCH010436218">
    <property type="protein sequence ID" value="CAG7819000.1"/>
    <property type="molecule type" value="Genomic_DNA"/>
</dbReference>
<dbReference type="Proteomes" id="UP000708208">
    <property type="component" value="Unassembled WGS sequence"/>
</dbReference>
<comment type="caution">
    <text evidence="2">The sequence shown here is derived from an EMBL/GenBank/DDBJ whole genome shotgun (WGS) entry which is preliminary data.</text>
</comment>
<accession>A0A8J2KPU6</accession>
<evidence type="ECO:0000313" key="3">
    <source>
        <dbReference type="Proteomes" id="UP000708208"/>
    </source>
</evidence>
<name>A0A8J2KPU6_9HEXA</name>
<evidence type="ECO:0000313" key="2">
    <source>
        <dbReference type="EMBL" id="CAG7819000.1"/>
    </source>
</evidence>
<proteinExistence type="predicted"/>
<feature type="region of interest" description="Disordered" evidence="1">
    <location>
        <begin position="83"/>
        <end position="105"/>
    </location>
</feature>
<organism evidence="2 3">
    <name type="scientific">Allacma fusca</name>
    <dbReference type="NCBI Taxonomy" id="39272"/>
    <lineage>
        <taxon>Eukaryota</taxon>
        <taxon>Metazoa</taxon>
        <taxon>Ecdysozoa</taxon>
        <taxon>Arthropoda</taxon>
        <taxon>Hexapoda</taxon>
        <taxon>Collembola</taxon>
        <taxon>Symphypleona</taxon>
        <taxon>Sminthuridae</taxon>
        <taxon>Allacma</taxon>
    </lineage>
</organism>
<keyword evidence="3" id="KW-1185">Reference proteome</keyword>
<dbReference type="AlphaFoldDB" id="A0A8J2KPU6"/>
<evidence type="ECO:0000256" key="1">
    <source>
        <dbReference type="SAM" id="MobiDB-lite"/>
    </source>
</evidence>
<feature type="non-terminal residue" evidence="2">
    <location>
        <position position="123"/>
    </location>
</feature>
<evidence type="ECO:0008006" key="4">
    <source>
        <dbReference type="Google" id="ProtNLM"/>
    </source>
</evidence>
<reference evidence="2" key="1">
    <citation type="submission" date="2021-06" db="EMBL/GenBank/DDBJ databases">
        <authorList>
            <person name="Hodson N. C."/>
            <person name="Mongue J. A."/>
            <person name="Jaron S. K."/>
        </authorList>
    </citation>
    <scope>NUCLEOTIDE SEQUENCE</scope>
</reference>
<protein>
    <recommendedName>
        <fullName evidence="4">MADF domain-containing protein</fullName>
    </recommendedName>
</protein>
<gene>
    <name evidence="2" type="ORF">AFUS01_LOCUS29472</name>
</gene>
<sequence>DHWKRIRNQWLAYKRKVYTKSGQEAGSLPFFRHERSMRFCEDPVETEGLNGTISNITGLGDAVTVSGSSDSLDDEREIDTYNNETEMPVPSSRTESPVPHCKSTKKAKLDPFGEELLKVVKGK</sequence>
<feature type="non-terminal residue" evidence="2">
    <location>
        <position position="1"/>
    </location>
</feature>